<dbReference type="SUPFAM" id="SSF46689">
    <property type="entry name" value="Homeodomain-like"/>
    <property type="match status" value="1"/>
</dbReference>
<name>A0A1M6B4Y0_9FIRM</name>
<reference evidence="4 5" key="1">
    <citation type="submission" date="2016-11" db="EMBL/GenBank/DDBJ databases">
        <authorList>
            <person name="Varghese N."/>
            <person name="Submissions S."/>
        </authorList>
    </citation>
    <scope>NUCLEOTIDE SEQUENCE [LARGE SCALE GENOMIC DNA]</scope>
    <source>
        <strain evidence="4 5">DSM 19027</strain>
    </source>
</reference>
<keyword evidence="5" id="KW-1185">Reference proteome</keyword>
<organism evidence="4 5">
    <name type="scientific">Thermoclostridium caenicola</name>
    <dbReference type="NCBI Taxonomy" id="659425"/>
    <lineage>
        <taxon>Bacteria</taxon>
        <taxon>Bacillati</taxon>
        <taxon>Bacillota</taxon>
        <taxon>Clostridia</taxon>
        <taxon>Eubacteriales</taxon>
        <taxon>Oscillospiraceae</taxon>
        <taxon>Thermoclostridium</taxon>
    </lineage>
</organism>
<dbReference type="InterPro" id="IPR001647">
    <property type="entry name" value="HTH_TetR"/>
</dbReference>
<dbReference type="RefSeq" id="WP_149677470.1">
    <property type="nucleotide sequence ID" value="NZ_DAONMB010000028.1"/>
</dbReference>
<dbReference type="PROSITE" id="PS01081">
    <property type="entry name" value="HTH_TETR_1"/>
    <property type="match status" value="1"/>
</dbReference>
<dbReference type="PANTHER" id="PTHR43479">
    <property type="entry name" value="ACREF/ENVCD OPERON REPRESSOR-RELATED"/>
    <property type="match status" value="1"/>
</dbReference>
<gene>
    <name evidence="4" type="ORF">SAMN05444373_100263</name>
</gene>
<protein>
    <submittedName>
        <fullName evidence="4">Transcriptional regulator, TetR family</fullName>
    </submittedName>
</protein>
<dbReference type="OrthoDB" id="9812484at2"/>
<feature type="domain" description="HTH tetR-type" evidence="3">
    <location>
        <begin position="6"/>
        <end position="66"/>
    </location>
</feature>
<dbReference type="GO" id="GO:0003677">
    <property type="term" value="F:DNA binding"/>
    <property type="evidence" value="ECO:0007669"/>
    <property type="project" value="UniProtKB-UniRule"/>
</dbReference>
<dbReference type="PANTHER" id="PTHR43479:SF11">
    <property type="entry name" value="ACREF_ENVCD OPERON REPRESSOR-RELATED"/>
    <property type="match status" value="1"/>
</dbReference>
<dbReference type="InterPro" id="IPR009057">
    <property type="entry name" value="Homeodomain-like_sf"/>
</dbReference>
<dbReference type="Proteomes" id="UP000324781">
    <property type="component" value="Unassembled WGS sequence"/>
</dbReference>
<evidence type="ECO:0000256" key="2">
    <source>
        <dbReference type="PROSITE-ProRule" id="PRU00335"/>
    </source>
</evidence>
<evidence type="ECO:0000259" key="3">
    <source>
        <dbReference type="PROSITE" id="PS50977"/>
    </source>
</evidence>
<dbReference type="AlphaFoldDB" id="A0A1M6B4Y0"/>
<evidence type="ECO:0000256" key="1">
    <source>
        <dbReference type="ARBA" id="ARBA00023125"/>
    </source>
</evidence>
<dbReference type="EMBL" id="FQZP01000002">
    <property type="protein sequence ID" value="SHI43523.1"/>
    <property type="molecule type" value="Genomic_DNA"/>
</dbReference>
<evidence type="ECO:0000313" key="5">
    <source>
        <dbReference type="Proteomes" id="UP000324781"/>
    </source>
</evidence>
<accession>A0A1M6B4Y0</accession>
<dbReference type="PRINTS" id="PR00455">
    <property type="entry name" value="HTHTETR"/>
</dbReference>
<dbReference type="PROSITE" id="PS50977">
    <property type="entry name" value="HTH_TETR_2"/>
    <property type="match status" value="1"/>
</dbReference>
<proteinExistence type="predicted"/>
<dbReference type="InterPro" id="IPR050624">
    <property type="entry name" value="HTH-type_Tx_Regulator"/>
</dbReference>
<dbReference type="Pfam" id="PF00440">
    <property type="entry name" value="TetR_N"/>
    <property type="match status" value="1"/>
</dbReference>
<sequence>MQYLKDEVKAAIKQAALEEFSKKSYNEASMRAIAMKAHITVGNIYRYFPSKDALFNELMDPVWKAVTQAIFDQYNEAEDPLLISGIITAIMGIYRKYSTELYILFHNSKGSKYENIRNGLVELIAGRIEKEMLVQLAQNGRKVKDPFIFQIIANAIVDSIYMIIREVGDDFDRVENLMEKTMTVFVKDLPKRL</sequence>
<keyword evidence="1 2" id="KW-0238">DNA-binding</keyword>
<dbReference type="Gene3D" id="1.10.357.10">
    <property type="entry name" value="Tetracycline Repressor, domain 2"/>
    <property type="match status" value="1"/>
</dbReference>
<evidence type="ECO:0000313" key="4">
    <source>
        <dbReference type="EMBL" id="SHI43523.1"/>
    </source>
</evidence>
<dbReference type="InterPro" id="IPR023772">
    <property type="entry name" value="DNA-bd_HTH_TetR-type_CS"/>
</dbReference>
<feature type="DNA-binding region" description="H-T-H motif" evidence="2">
    <location>
        <begin position="29"/>
        <end position="48"/>
    </location>
</feature>